<dbReference type="PANTHER" id="PTHR47955:SF8">
    <property type="entry name" value="CYTOCHROME P450 71D11-LIKE"/>
    <property type="match status" value="1"/>
</dbReference>
<dbReference type="PANTHER" id="PTHR47955">
    <property type="entry name" value="CYTOCHROME P450 FAMILY 71 PROTEIN"/>
    <property type="match status" value="1"/>
</dbReference>
<dbReference type="PRINTS" id="PR00463">
    <property type="entry name" value="EP450I"/>
</dbReference>
<name>A0AA86VZF5_9FABA</name>
<sequence>MFCFHMDIQTLYFLSSVIVMFIALKILTKKSASTPNLPPGPWKLPIIGNIHNLVGSLPHRRLRDLSTKYGPLMHLKLGEVSTIVVSSPEYAKEVLKTHDLIFASRPPILASKIMSYDSMGIAFAPYGGYWRQLRKICALELLSSKRVQSFQPIREEELTNFIKNIASNEGSPINFTQEVLATISTIVSRTALGRKCRDHKKFISAVTEATKIAGGFDLGDLYPSAKWLQHISGLKPRLEKYHQQTDRIMQSILNEHREAKSSAAQGRGEEVEDDLVDVLMKEEFGLSDNSIKAVIMVRVFTSSINFICIDIYGGGSETSSTTITWAMAEMIKDPRIMKKVQAEVREVFGKKGHLNESDMDNLKYLKCVVKETLRLHPPGPLLLPRECGQACEIKGYHIPTKSKVIVNAWAIGRDPDHWPEAERFYPERFIESGVDYKGNNFEYIPFGAGRRICPGLTFGLTTVEFPLALLMYHFDWKVPNGIKKEDLDMTEAFGISVGRKHDLLLIPFTFHP</sequence>
<dbReference type="PRINTS" id="PR00385">
    <property type="entry name" value="P450"/>
</dbReference>
<dbReference type="GO" id="GO:0016705">
    <property type="term" value="F:oxidoreductase activity, acting on paired donors, with incorporation or reduction of molecular oxygen"/>
    <property type="evidence" value="ECO:0007669"/>
    <property type="project" value="InterPro"/>
</dbReference>
<evidence type="ECO:0000256" key="8">
    <source>
        <dbReference type="PIRSR" id="PIRSR602401-1"/>
    </source>
</evidence>
<evidence type="ECO:0000256" key="7">
    <source>
        <dbReference type="ARBA" id="ARBA00023033"/>
    </source>
</evidence>
<dbReference type="AlphaFoldDB" id="A0AA86VZF5"/>
<dbReference type="EMBL" id="OY731403">
    <property type="protein sequence ID" value="CAJ1963935.1"/>
    <property type="molecule type" value="Genomic_DNA"/>
</dbReference>
<dbReference type="CDD" id="cd11072">
    <property type="entry name" value="CYP71-like"/>
    <property type="match status" value="1"/>
</dbReference>
<evidence type="ECO:0008006" key="12">
    <source>
        <dbReference type="Google" id="ProtNLM"/>
    </source>
</evidence>
<evidence type="ECO:0000256" key="6">
    <source>
        <dbReference type="ARBA" id="ARBA00023004"/>
    </source>
</evidence>
<evidence type="ECO:0000256" key="5">
    <source>
        <dbReference type="ARBA" id="ARBA00023002"/>
    </source>
</evidence>
<comment type="similarity">
    <text evidence="2 9">Belongs to the cytochrome P450 family.</text>
</comment>
<keyword evidence="5 9" id="KW-0560">Oxidoreductase</keyword>
<dbReference type="InterPro" id="IPR001128">
    <property type="entry name" value="Cyt_P450"/>
</dbReference>
<dbReference type="Gramene" id="rna-AYBTSS11_LOCUS20044">
    <property type="protein sequence ID" value="CAJ1963935.1"/>
    <property type="gene ID" value="gene-AYBTSS11_LOCUS20044"/>
</dbReference>
<evidence type="ECO:0000256" key="2">
    <source>
        <dbReference type="ARBA" id="ARBA00010617"/>
    </source>
</evidence>
<dbReference type="Proteomes" id="UP001189624">
    <property type="component" value="Chromosome 6"/>
</dbReference>
<proteinExistence type="inferred from homology"/>
<dbReference type="SUPFAM" id="SSF48264">
    <property type="entry name" value="Cytochrome P450"/>
    <property type="match status" value="1"/>
</dbReference>
<protein>
    <recommendedName>
        <fullName evidence="12">Cytochrome P450</fullName>
    </recommendedName>
</protein>
<evidence type="ECO:0000256" key="4">
    <source>
        <dbReference type="ARBA" id="ARBA00022723"/>
    </source>
</evidence>
<keyword evidence="3 8" id="KW-0349">Heme</keyword>
<evidence type="ECO:0000256" key="3">
    <source>
        <dbReference type="ARBA" id="ARBA00022617"/>
    </source>
</evidence>
<reference evidence="10" key="1">
    <citation type="submission" date="2023-10" db="EMBL/GenBank/DDBJ databases">
        <authorList>
            <person name="Domelevo Entfellner J.-B."/>
        </authorList>
    </citation>
    <scope>NUCLEOTIDE SEQUENCE</scope>
</reference>
<keyword evidence="4 8" id="KW-0479">Metal-binding</keyword>
<evidence type="ECO:0000256" key="9">
    <source>
        <dbReference type="RuleBase" id="RU000461"/>
    </source>
</evidence>
<dbReference type="GO" id="GO:0005506">
    <property type="term" value="F:iron ion binding"/>
    <property type="evidence" value="ECO:0007669"/>
    <property type="project" value="InterPro"/>
</dbReference>
<comment type="cofactor">
    <cofactor evidence="1 8">
        <name>heme</name>
        <dbReference type="ChEBI" id="CHEBI:30413"/>
    </cofactor>
</comment>
<dbReference type="InterPro" id="IPR002401">
    <property type="entry name" value="Cyt_P450_E_grp-I"/>
</dbReference>
<dbReference type="InterPro" id="IPR036396">
    <property type="entry name" value="Cyt_P450_sf"/>
</dbReference>
<gene>
    <name evidence="10" type="ORF">AYBTSS11_LOCUS20044</name>
</gene>
<dbReference type="Pfam" id="PF00067">
    <property type="entry name" value="p450"/>
    <property type="match status" value="1"/>
</dbReference>
<dbReference type="Gene3D" id="1.10.630.10">
    <property type="entry name" value="Cytochrome P450"/>
    <property type="match status" value="1"/>
</dbReference>
<dbReference type="PROSITE" id="PS00086">
    <property type="entry name" value="CYTOCHROME_P450"/>
    <property type="match status" value="1"/>
</dbReference>
<keyword evidence="11" id="KW-1185">Reference proteome</keyword>
<feature type="binding site" description="axial binding residue" evidence="8">
    <location>
        <position position="453"/>
    </location>
    <ligand>
        <name>heme</name>
        <dbReference type="ChEBI" id="CHEBI:30413"/>
    </ligand>
    <ligandPart>
        <name>Fe</name>
        <dbReference type="ChEBI" id="CHEBI:18248"/>
    </ligandPart>
</feature>
<evidence type="ECO:0000256" key="1">
    <source>
        <dbReference type="ARBA" id="ARBA00001971"/>
    </source>
</evidence>
<accession>A0AA86VZF5</accession>
<keyword evidence="7 9" id="KW-0503">Monooxygenase</keyword>
<keyword evidence="6 8" id="KW-0408">Iron</keyword>
<evidence type="ECO:0000313" key="10">
    <source>
        <dbReference type="EMBL" id="CAJ1963935.1"/>
    </source>
</evidence>
<dbReference type="GO" id="GO:0004497">
    <property type="term" value="F:monooxygenase activity"/>
    <property type="evidence" value="ECO:0007669"/>
    <property type="project" value="UniProtKB-KW"/>
</dbReference>
<evidence type="ECO:0000313" key="11">
    <source>
        <dbReference type="Proteomes" id="UP001189624"/>
    </source>
</evidence>
<dbReference type="InterPro" id="IPR017972">
    <property type="entry name" value="Cyt_P450_CS"/>
</dbReference>
<dbReference type="GO" id="GO:0020037">
    <property type="term" value="F:heme binding"/>
    <property type="evidence" value="ECO:0007669"/>
    <property type="project" value="InterPro"/>
</dbReference>
<organism evidence="10 11">
    <name type="scientific">Sphenostylis stenocarpa</name>
    <dbReference type="NCBI Taxonomy" id="92480"/>
    <lineage>
        <taxon>Eukaryota</taxon>
        <taxon>Viridiplantae</taxon>
        <taxon>Streptophyta</taxon>
        <taxon>Embryophyta</taxon>
        <taxon>Tracheophyta</taxon>
        <taxon>Spermatophyta</taxon>
        <taxon>Magnoliopsida</taxon>
        <taxon>eudicotyledons</taxon>
        <taxon>Gunneridae</taxon>
        <taxon>Pentapetalae</taxon>
        <taxon>rosids</taxon>
        <taxon>fabids</taxon>
        <taxon>Fabales</taxon>
        <taxon>Fabaceae</taxon>
        <taxon>Papilionoideae</taxon>
        <taxon>50 kb inversion clade</taxon>
        <taxon>NPAAA clade</taxon>
        <taxon>indigoferoid/millettioid clade</taxon>
        <taxon>Phaseoleae</taxon>
        <taxon>Sphenostylis</taxon>
    </lineage>
</organism>
<dbReference type="FunFam" id="1.10.630.10:FF:000008">
    <property type="entry name" value="Cytochrome P450 71D8"/>
    <property type="match status" value="1"/>
</dbReference>